<dbReference type="PANTHER" id="PTHR21650:SF4">
    <property type="entry name" value="MEMBRALIN"/>
    <property type="match status" value="1"/>
</dbReference>
<evidence type="ECO:0000313" key="3">
    <source>
        <dbReference type="Proteomes" id="UP001233999"/>
    </source>
</evidence>
<dbReference type="EMBL" id="JASPKZ010008185">
    <property type="protein sequence ID" value="KAJ9580721.1"/>
    <property type="molecule type" value="Genomic_DNA"/>
</dbReference>
<gene>
    <name evidence="2" type="ORF">L9F63_024104</name>
</gene>
<evidence type="ECO:0000256" key="1">
    <source>
        <dbReference type="SAM" id="Phobius"/>
    </source>
</evidence>
<dbReference type="PANTHER" id="PTHR21650">
    <property type="entry name" value="MEMBRALIN/KINETOCHORE PROTEIN NUF2"/>
    <property type="match status" value="1"/>
</dbReference>
<evidence type="ECO:0000313" key="2">
    <source>
        <dbReference type="EMBL" id="KAJ9580721.1"/>
    </source>
</evidence>
<sequence length="54" mass="6738">FFYLYHFSFYAYHYRFNGQYSGLALVTSWLFIQQGVIYFLYNFERVKVLFRISL</sequence>
<proteinExistence type="predicted"/>
<keyword evidence="1" id="KW-0472">Membrane</keyword>
<dbReference type="Proteomes" id="UP001233999">
    <property type="component" value="Unassembled WGS sequence"/>
</dbReference>
<keyword evidence="3" id="KW-1185">Reference proteome</keyword>
<dbReference type="GO" id="GO:0034976">
    <property type="term" value="P:response to endoplasmic reticulum stress"/>
    <property type="evidence" value="ECO:0007669"/>
    <property type="project" value="TreeGrafter"/>
</dbReference>
<keyword evidence="1" id="KW-1133">Transmembrane helix</keyword>
<name>A0AAD8E8E0_DIPPU</name>
<reference evidence="2" key="2">
    <citation type="submission" date="2023-05" db="EMBL/GenBank/DDBJ databases">
        <authorList>
            <person name="Fouks B."/>
        </authorList>
    </citation>
    <scope>NUCLEOTIDE SEQUENCE</scope>
    <source>
        <strain evidence="2">Stay&amp;Tobe</strain>
        <tissue evidence="2">Testes</tissue>
    </source>
</reference>
<accession>A0AAD8E8E0</accession>
<feature type="non-terminal residue" evidence="2">
    <location>
        <position position="1"/>
    </location>
</feature>
<dbReference type="GO" id="GO:0005783">
    <property type="term" value="C:endoplasmic reticulum"/>
    <property type="evidence" value="ECO:0007669"/>
    <property type="project" value="TreeGrafter"/>
</dbReference>
<dbReference type="GO" id="GO:1904294">
    <property type="term" value="P:positive regulation of ERAD pathway"/>
    <property type="evidence" value="ECO:0007669"/>
    <property type="project" value="TreeGrafter"/>
</dbReference>
<keyword evidence="1" id="KW-0812">Transmembrane</keyword>
<protein>
    <submittedName>
        <fullName evidence="2">Uncharacterized protein</fullName>
    </submittedName>
</protein>
<dbReference type="AlphaFoldDB" id="A0AAD8E8E0"/>
<feature type="non-terminal residue" evidence="2">
    <location>
        <position position="54"/>
    </location>
</feature>
<feature type="transmembrane region" description="Helical" evidence="1">
    <location>
        <begin position="20"/>
        <end position="41"/>
    </location>
</feature>
<reference evidence="2" key="1">
    <citation type="journal article" date="2023" name="IScience">
        <title>Live-bearing cockroach genome reveals convergent evolutionary mechanisms linked to viviparity in insects and beyond.</title>
        <authorList>
            <person name="Fouks B."/>
            <person name="Harrison M.C."/>
            <person name="Mikhailova A.A."/>
            <person name="Marchal E."/>
            <person name="English S."/>
            <person name="Carruthers M."/>
            <person name="Jennings E.C."/>
            <person name="Chiamaka E.L."/>
            <person name="Frigard R.A."/>
            <person name="Pippel M."/>
            <person name="Attardo G.M."/>
            <person name="Benoit J.B."/>
            <person name="Bornberg-Bauer E."/>
            <person name="Tobe S.S."/>
        </authorList>
    </citation>
    <scope>NUCLEOTIDE SEQUENCE</scope>
    <source>
        <strain evidence="2">Stay&amp;Tobe</strain>
    </source>
</reference>
<organism evidence="2 3">
    <name type="scientific">Diploptera punctata</name>
    <name type="common">Pacific beetle cockroach</name>
    <dbReference type="NCBI Taxonomy" id="6984"/>
    <lineage>
        <taxon>Eukaryota</taxon>
        <taxon>Metazoa</taxon>
        <taxon>Ecdysozoa</taxon>
        <taxon>Arthropoda</taxon>
        <taxon>Hexapoda</taxon>
        <taxon>Insecta</taxon>
        <taxon>Pterygota</taxon>
        <taxon>Neoptera</taxon>
        <taxon>Polyneoptera</taxon>
        <taxon>Dictyoptera</taxon>
        <taxon>Blattodea</taxon>
        <taxon>Blaberoidea</taxon>
        <taxon>Blaberidae</taxon>
        <taxon>Diplopterinae</taxon>
        <taxon>Diploptera</taxon>
    </lineage>
</organism>
<comment type="caution">
    <text evidence="2">The sequence shown here is derived from an EMBL/GenBank/DDBJ whole genome shotgun (WGS) entry which is preliminary data.</text>
</comment>